<keyword evidence="3" id="KW-1185">Reference proteome</keyword>
<protein>
    <recommendedName>
        <fullName evidence="4">Endonuclease/exonuclease/phosphatase domain-containing protein</fullName>
    </recommendedName>
</protein>
<evidence type="ECO:0000256" key="1">
    <source>
        <dbReference type="SAM" id="MobiDB-lite"/>
    </source>
</evidence>
<comment type="caution">
    <text evidence="2">The sequence shown here is derived from an EMBL/GenBank/DDBJ whole genome shotgun (WGS) entry which is preliminary data.</text>
</comment>
<dbReference type="Gene3D" id="3.60.10.10">
    <property type="entry name" value="Endonuclease/exonuclease/phosphatase"/>
    <property type="match status" value="1"/>
</dbReference>
<dbReference type="AlphaFoldDB" id="A0A6A2XRB7"/>
<dbReference type="PANTHER" id="PTHR33710">
    <property type="entry name" value="BNAC02G09200D PROTEIN"/>
    <property type="match status" value="1"/>
</dbReference>
<accession>A0A6A2XRB7</accession>
<evidence type="ECO:0000313" key="2">
    <source>
        <dbReference type="EMBL" id="KAE8656414.1"/>
    </source>
</evidence>
<dbReference type="PANTHER" id="PTHR33710:SF71">
    <property type="entry name" value="ENDONUCLEASE_EXONUCLEASE_PHOSPHATASE DOMAIN-CONTAINING PROTEIN"/>
    <property type="match status" value="1"/>
</dbReference>
<evidence type="ECO:0008006" key="4">
    <source>
        <dbReference type="Google" id="ProtNLM"/>
    </source>
</evidence>
<sequence>MQDFQNGLRDSNLWDLKPKTGWFTWSAGRRAANHIRECTDRFVASPDWIHCFKNCTVSSEGTVTSDHALIEVELLSNHFDNGPGPRNDYFKFEPCWAKEEDCINIIKDTWKDTKGSTLIKMKEVGNRLGQWQKQRRSKARKEEKSLWGENSKNRNGAYN</sequence>
<dbReference type="SUPFAM" id="SSF56219">
    <property type="entry name" value="DNase I-like"/>
    <property type="match status" value="1"/>
</dbReference>
<reference evidence="2" key="1">
    <citation type="submission" date="2019-09" db="EMBL/GenBank/DDBJ databases">
        <title>Draft genome information of white flower Hibiscus syriacus.</title>
        <authorList>
            <person name="Kim Y.-M."/>
        </authorList>
    </citation>
    <scope>NUCLEOTIDE SEQUENCE [LARGE SCALE GENOMIC DNA]</scope>
    <source>
        <strain evidence="2">YM2019G1</strain>
    </source>
</reference>
<evidence type="ECO:0000313" key="3">
    <source>
        <dbReference type="Proteomes" id="UP000436088"/>
    </source>
</evidence>
<gene>
    <name evidence="2" type="ORF">F3Y22_tig00117000pilonHSYRG00016</name>
</gene>
<name>A0A6A2XRB7_HIBSY</name>
<feature type="compositionally biased region" description="Polar residues" evidence="1">
    <location>
        <begin position="148"/>
        <end position="159"/>
    </location>
</feature>
<dbReference type="Proteomes" id="UP000436088">
    <property type="component" value="Unassembled WGS sequence"/>
</dbReference>
<dbReference type="EMBL" id="VEPZ02001765">
    <property type="protein sequence ID" value="KAE8656414.1"/>
    <property type="molecule type" value="Genomic_DNA"/>
</dbReference>
<organism evidence="2 3">
    <name type="scientific">Hibiscus syriacus</name>
    <name type="common">Rose of Sharon</name>
    <dbReference type="NCBI Taxonomy" id="106335"/>
    <lineage>
        <taxon>Eukaryota</taxon>
        <taxon>Viridiplantae</taxon>
        <taxon>Streptophyta</taxon>
        <taxon>Embryophyta</taxon>
        <taxon>Tracheophyta</taxon>
        <taxon>Spermatophyta</taxon>
        <taxon>Magnoliopsida</taxon>
        <taxon>eudicotyledons</taxon>
        <taxon>Gunneridae</taxon>
        <taxon>Pentapetalae</taxon>
        <taxon>rosids</taxon>
        <taxon>malvids</taxon>
        <taxon>Malvales</taxon>
        <taxon>Malvaceae</taxon>
        <taxon>Malvoideae</taxon>
        <taxon>Hibiscus</taxon>
    </lineage>
</organism>
<feature type="region of interest" description="Disordered" evidence="1">
    <location>
        <begin position="129"/>
        <end position="159"/>
    </location>
</feature>
<dbReference type="InterPro" id="IPR036691">
    <property type="entry name" value="Endo/exonu/phosph_ase_sf"/>
</dbReference>
<proteinExistence type="predicted"/>